<evidence type="ECO:0000313" key="9">
    <source>
        <dbReference type="Proteomes" id="UP000346198"/>
    </source>
</evidence>
<dbReference type="Pfam" id="PF04055">
    <property type="entry name" value="Radical_SAM"/>
    <property type="match status" value="1"/>
</dbReference>
<keyword evidence="5" id="KW-0408">Iron</keyword>
<keyword evidence="2" id="KW-0004">4Fe-4S</keyword>
<keyword evidence="9" id="KW-1185">Reference proteome</keyword>
<dbReference type="InterPro" id="IPR034391">
    <property type="entry name" value="AdoMet-like_SPASM_containing"/>
</dbReference>
<accession>A0A6C2UFY5</accession>
<dbReference type="RefSeq" id="WP_136060461.1">
    <property type="nucleotide sequence ID" value="NZ_CAAHFH010000001.1"/>
</dbReference>
<dbReference type="InterPro" id="IPR058240">
    <property type="entry name" value="rSAM_sf"/>
</dbReference>
<protein>
    <recommendedName>
        <fullName evidence="7">Radical SAM core domain-containing protein</fullName>
    </recommendedName>
</protein>
<keyword evidence="6" id="KW-0411">Iron-sulfur</keyword>
<dbReference type="PROSITE" id="PS51918">
    <property type="entry name" value="RADICAL_SAM"/>
    <property type="match status" value="1"/>
</dbReference>
<evidence type="ECO:0000256" key="2">
    <source>
        <dbReference type="ARBA" id="ARBA00022485"/>
    </source>
</evidence>
<evidence type="ECO:0000259" key="7">
    <source>
        <dbReference type="PROSITE" id="PS51918"/>
    </source>
</evidence>
<keyword evidence="4" id="KW-0479">Metal-binding</keyword>
<dbReference type="Proteomes" id="UP000346198">
    <property type="component" value="Unassembled WGS sequence"/>
</dbReference>
<dbReference type="SFLD" id="SFLDS00029">
    <property type="entry name" value="Radical_SAM"/>
    <property type="match status" value="1"/>
</dbReference>
<evidence type="ECO:0000256" key="6">
    <source>
        <dbReference type="ARBA" id="ARBA00023014"/>
    </source>
</evidence>
<dbReference type="PANTHER" id="PTHR43787:SF10">
    <property type="entry name" value="COFACTOR MODIFYING PROTEIN"/>
    <property type="match status" value="1"/>
</dbReference>
<dbReference type="Pfam" id="PF13186">
    <property type="entry name" value="SPASM"/>
    <property type="match status" value="1"/>
</dbReference>
<dbReference type="GO" id="GO:0046872">
    <property type="term" value="F:metal ion binding"/>
    <property type="evidence" value="ECO:0007669"/>
    <property type="project" value="UniProtKB-KW"/>
</dbReference>
<organism evidence="8 9">
    <name type="scientific">Pontiella sulfatireligans</name>
    <dbReference type="NCBI Taxonomy" id="2750658"/>
    <lineage>
        <taxon>Bacteria</taxon>
        <taxon>Pseudomonadati</taxon>
        <taxon>Kiritimatiellota</taxon>
        <taxon>Kiritimatiellia</taxon>
        <taxon>Kiritimatiellales</taxon>
        <taxon>Pontiellaceae</taxon>
        <taxon>Pontiella</taxon>
    </lineage>
</organism>
<dbReference type="PANTHER" id="PTHR43787">
    <property type="entry name" value="FEMO COFACTOR BIOSYNTHESIS PROTEIN NIFB-RELATED"/>
    <property type="match status" value="1"/>
</dbReference>
<comment type="cofactor">
    <cofactor evidence="1">
        <name>[4Fe-4S] cluster</name>
        <dbReference type="ChEBI" id="CHEBI:49883"/>
    </cofactor>
</comment>
<dbReference type="InterPro" id="IPR013785">
    <property type="entry name" value="Aldolase_TIM"/>
</dbReference>
<evidence type="ECO:0000256" key="1">
    <source>
        <dbReference type="ARBA" id="ARBA00001966"/>
    </source>
</evidence>
<dbReference type="GO" id="GO:0003824">
    <property type="term" value="F:catalytic activity"/>
    <property type="evidence" value="ECO:0007669"/>
    <property type="project" value="InterPro"/>
</dbReference>
<keyword evidence="3" id="KW-0949">S-adenosyl-L-methionine</keyword>
<dbReference type="InterPro" id="IPR007197">
    <property type="entry name" value="rSAM"/>
</dbReference>
<gene>
    <name evidence="8" type="ORF">SCARR_01083</name>
</gene>
<name>A0A6C2UFY5_9BACT</name>
<dbReference type="SUPFAM" id="SSF102114">
    <property type="entry name" value="Radical SAM enzymes"/>
    <property type="match status" value="1"/>
</dbReference>
<feature type="domain" description="Radical SAM core" evidence="7">
    <location>
        <begin position="1"/>
        <end position="204"/>
    </location>
</feature>
<evidence type="ECO:0000313" key="8">
    <source>
        <dbReference type="EMBL" id="VGO19028.1"/>
    </source>
</evidence>
<proteinExistence type="predicted"/>
<evidence type="ECO:0000256" key="3">
    <source>
        <dbReference type="ARBA" id="ARBA00022691"/>
    </source>
</evidence>
<dbReference type="EMBL" id="CAAHFH010000001">
    <property type="protein sequence ID" value="VGO19028.1"/>
    <property type="molecule type" value="Genomic_DNA"/>
</dbReference>
<dbReference type="InterPro" id="IPR023885">
    <property type="entry name" value="4Fe4S-binding_SPASM_dom"/>
</dbReference>
<dbReference type="GO" id="GO:0051539">
    <property type="term" value="F:4 iron, 4 sulfur cluster binding"/>
    <property type="evidence" value="ECO:0007669"/>
    <property type="project" value="UniProtKB-KW"/>
</dbReference>
<dbReference type="CDD" id="cd01335">
    <property type="entry name" value="Radical_SAM"/>
    <property type="match status" value="1"/>
</dbReference>
<dbReference type="AlphaFoldDB" id="A0A6C2UFY5"/>
<dbReference type="InterPro" id="IPR000385">
    <property type="entry name" value="MoaA_NifB_PqqE_Fe-S-bd_CS"/>
</dbReference>
<reference evidence="8 9" key="1">
    <citation type="submission" date="2019-04" db="EMBL/GenBank/DDBJ databases">
        <authorList>
            <person name="Van Vliet M D."/>
        </authorList>
    </citation>
    <scope>NUCLEOTIDE SEQUENCE [LARGE SCALE GENOMIC DNA]</scope>
    <source>
        <strain evidence="8 9">F21</strain>
    </source>
</reference>
<dbReference type="SFLD" id="SFLDG01387">
    <property type="entry name" value="BtrN-like_SPASM_domain_contain"/>
    <property type="match status" value="1"/>
</dbReference>
<evidence type="ECO:0000256" key="4">
    <source>
        <dbReference type="ARBA" id="ARBA00022723"/>
    </source>
</evidence>
<sequence>MKRAYIEISNACNLSCSFCPSPGITGQRQWMSDELFQTTLDGLQGVVEEVYLHVLGEPLLHPRLEFFLKACNDRNLKVNITTNGLLIETCTSVLLESANLRQINFSVHALHEMTSTKEASQALTAILSFSTQAMEQRPDLYINLRLWNEDSRSEPALHHWNAETWQRISAAINGSSTLPPAFDPRKKRQRLNGRISLHMDSRFEWPADSEKESSRTRGTCQALKTHCAILADGRIVACCLDYQGDLELGHVLKDGIRAALDSPRARAMRKGFDQRNLVEPFCQNCTFCQRFS</sequence>
<dbReference type="PROSITE" id="PS01305">
    <property type="entry name" value="MOAA_NIFB_PQQE"/>
    <property type="match status" value="1"/>
</dbReference>
<evidence type="ECO:0000256" key="5">
    <source>
        <dbReference type="ARBA" id="ARBA00023004"/>
    </source>
</evidence>
<dbReference type="SFLD" id="SFLDG01067">
    <property type="entry name" value="SPASM/twitch_domain_containing"/>
    <property type="match status" value="1"/>
</dbReference>
<dbReference type="Gene3D" id="3.20.20.70">
    <property type="entry name" value="Aldolase class I"/>
    <property type="match status" value="1"/>
</dbReference>